<evidence type="ECO:0000256" key="5">
    <source>
        <dbReference type="ARBA" id="ARBA00020673"/>
    </source>
</evidence>
<accession>G8JSW3</accession>
<comment type="function">
    <text evidence="1">Golgi membrane protein involved in vesicular trafficking and spindle migration.</text>
</comment>
<dbReference type="GeneID" id="11469230"/>
<dbReference type="OrthoDB" id="166803at2759"/>
<dbReference type="Proteomes" id="UP000006790">
    <property type="component" value="Chromosome 4"/>
</dbReference>
<feature type="transmembrane region" description="Helical" evidence="10">
    <location>
        <begin position="113"/>
        <end position="142"/>
    </location>
</feature>
<dbReference type="HOGENOM" id="CLU_041954_1_1_1"/>
<keyword evidence="13" id="KW-1185">Reference proteome</keyword>
<dbReference type="STRING" id="931890.G8JSW3"/>
<feature type="domain" description="VTT" evidence="11">
    <location>
        <begin position="132"/>
        <end position="248"/>
    </location>
</feature>
<protein>
    <recommendedName>
        <fullName evidence="4">Golgi apparatus membrane protein TVP38</fullName>
    </recommendedName>
    <alternativeName>
        <fullName evidence="5">Golgi apparatus membrane protein tvp38</fullName>
    </alternativeName>
</protein>
<dbReference type="AlphaFoldDB" id="G8JSW3"/>
<dbReference type="KEGG" id="erc:Ecym_4034"/>
<comment type="similarity">
    <text evidence="3">Belongs to the TVP38/TMEM64 family.</text>
</comment>
<feature type="transmembrane region" description="Helical" evidence="10">
    <location>
        <begin position="266"/>
        <end position="285"/>
    </location>
</feature>
<dbReference type="EMBL" id="CP002500">
    <property type="protein sequence ID" value="AET39116.1"/>
    <property type="molecule type" value="Genomic_DNA"/>
</dbReference>
<sequence length="307" mass="34885">MADDYEARTSAQGGLNINRENFLSNDNFFDLDDEDFLDMYQLTARQRLVHQWKRSAKRLLEGFIVLPFWKKALFLGFGATTVSTTLLVLVFHKQLLDAIIKVSNDLNSRWYTPIVFFVLIFGVSFPPMIGFSLLCTSVGLVYGISFKGWLTVALGTVIGSIAAFVVFKTVLRSHAERLVRLNDKFEALASILQDHNSYWIIALIRLCPFPYSLTNGAIAGVYGISTRNFSIAQVLTTPKLVMYLFIGSRLKSIGETNSTLTKLFNILSIFTALAFLALTASILYYKTKYRYLELRRRDPQRFDPTNF</sequence>
<dbReference type="FunCoup" id="G8JSW3">
    <property type="interactions" value="106"/>
</dbReference>
<keyword evidence="8" id="KW-0333">Golgi apparatus</keyword>
<evidence type="ECO:0000313" key="13">
    <source>
        <dbReference type="Proteomes" id="UP000006790"/>
    </source>
</evidence>
<dbReference type="GO" id="GO:0000139">
    <property type="term" value="C:Golgi membrane"/>
    <property type="evidence" value="ECO:0007669"/>
    <property type="project" value="UniProtKB-SubCell"/>
</dbReference>
<evidence type="ECO:0000256" key="9">
    <source>
        <dbReference type="ARBA" id="ARBA00023136"/>
    </source>
</evidence>
<keyword evidence="7 10" id="KW-1133">Transmembrane helix</keyword>
<proteinExistence type="inferred from homology"/>
<feature type="transmembrane region" description="Helical" evidence="10">
    <location>
        <begin position="229"/>
        <end position="246"/>
    </location>
</feature>
<dbReference type="InParanoid" id="G8JSW3"/>
<evidence type="ECO:0000259" key="11">
    <source>
        <dbReference type="Pfam" id="PF09335"/>
    </source>
</evidence>
<dbReference type="Pfam" id="PF09335">
    <property type="entry name" value="VTT_dom"/>
    <property type="match status" value="1"/>
</dbReference>
<dbReference type="InterPro" id="IPR051076">
    <property type="entry name" value="Golgi_membrane_TVP38/TMEM64"/>
</dbReference>
<feature type="transmembrane region" description="Helical" evidence="10">
    <location>
        <begin position="72"/>
        <end position="92"/>
    </location>
</feature>
<name>G8JSW3_ERECY</name>
<dbReference type="PANTHER" id="PTHR47549:SF1">
    <property type="entry name" value="GOLGI APPARATUS MEMBRANE PROTEIN TVP38"/>
    <property type="match status" value="1"/>
</dbReference>
<evidence type="ECO:0000256" key="8">
    <source>
        <dbReference type="ARBA" id="ARBA00023034"/>
    </source>
</evidence>
<keyword evidence="9 10" id="KW-0472">Membrane</keyword>
<dbReference type="OMA" id="KWQALET"/>
<feature type="transmembrane region" description="Helical" evidence="10">
    <location>
        <begin position="148"/>
        <end position="171"/>
    </location>
</feature>
<evidence type="ECO:0000256" key="10">
    <source>
        <dbReference type="SAM" id="Phobius"/>
    </source>
</evidence>
<comment type="subcellular location">
    <subcellularLocation>
        <location evidence="2">Golgi apparatus membrane</location>
        <topology evidence="2">Multi-pass membrane protein</topology>
    </subcellularLocation>
</comment>
<evidence type="ECO:0000256" key="7">
    <source>
        <dbReference type="ARBA" id="ARBA00022989"/>
    </source>
</evidence>
<evidence type="ECO:0000256" key="6">
    <source>
        <dbReference type="ARBA" id="ARBA00022692"/>
    </source>
</evidence>
<evidence type="ECO:0000256" key="2">
    <source>
        <dbReference type="ARBA" id="ARBA00004653"/>
    </source>
</evidence>
<dbReference type="RefSeq" id="XP_003645933.1">
    <property type="nucleotide sequence ID" value="XM_003645885.1"/>
</dbReference>
<evidence type="ECO:0000256" key="3">
    <source>
        <dbReference type="ARBA" id="ARBA00008640"/>
    </source>
</evidence>
<evidence type="ECO:0000313" key="12">
    <source>
        <dbReference type="EMBL" id="AET39116.1"/>
    </source>
</evidence>
<gene>
    <name evidence="12" type="ordered locus">Ecym_4034</name>
</gene>
<keyword evidence="6 10" id="KW-0812">Transmembrane</keyword>
<dbReference type="GO" id="GO:0016192">
    <property type="term" value="P:vesicle-mediated transport"/>
    <property type="evidence" value="ECO:0007669"/>
    <property type="project" value="EnsemblFungi"/>
</dbReference>
<dbReference type="eggNOG" id="KOG3140">
    <property type="taxonomic scope" value="Eukaryota"/>
</dbReference>
<dbReference type="GO" id="GO:0000022">
    <property type="term" value="P:mitotic spindle elongation"/>
    <property type="evidence" value="ECO:0007669"/>
    <property type="project" value="EnsemblFungi"/>
</dbReference>
<evidence type="ECO:0000256" key="4">
    <source>
        <dbReference type="ARBA" id="ARBA00013533"/>
    </source>
</evidence>
<dbReference type="PANTHER" id="PTHR47549">
    <property type="entry name" value="GOLGI APPARATUS MEMBRANE PROTEIN TVP38-RELATED"/>
    <property type="match status" value="1"/>
</dbReference>
<organism evidence="12 13">
    <name type="scientific">Eremothecium cymbalariae (strain CBS 270.75 / DBVPG 7215 / KCTC 17166 / NRRL Y-17582)</name>
    <name type="common">Yeast</name>
    <dbReference type="NCBI Taxonomy" id="931890"/>
    <lineage>
        <taxon>Eukaryota</taxon>
        <taxon>Fungi</taxon>
        <taxon>Dikarya</taxon>
        <taxon>Ascomycota</taxon>
        <taxon>Saccharomycotina</taxon>
        <taxon>Saccharomycetes</taxon>
        <taxon>Saccharomycetales</taxon>
        <taxon>Saccharomycetaceae</taxon>
        <taxon>Eremothecium</taxon>
    </lineage>
</organism>
<dbReference type="InterPro" id="IPR032816">
    <property type="entry name" value="VTT_dom"/>
</dbReference>
<reference evidence="13" key="1">
    <citation type="journal article" date="2012" name="G3 (Bethesda)">
        <title>Pichia sorbitophila, an interspecies yeast hybrid reveals early steps of genome resolution following polyploidization.</title>
        <authorList>
            <person name="Leh Louis V."/>
            <person name="Despons L."/>
            <person name="Friedrich A."/>
            <person name="Martin T."/>
            <person name="Durrens P."/>
            <person name="Casaregola S."/>
            <person name="Neuveglise C."/>
            <person name="Fairhead C."/>
            <person name="Marck C."/>
            <person name="Cruz J.A."/>
            <person name="Straub M.L."/>
            <person name="Kugler V."/>
            <person name="Sacerdot C."/>
            <person name="Uzunov Z."/>
            <person name="Thierry A."/>
            <person name="Weiss S."/>
            <person name="Bleykasten C."/>
            <person name="De Montigny J."/>
            <person name="Jacques N."/>
            <person name="Jung P."/>
            <person name="Lemaire M."/>
            <person name="Mallet S."/>
            <person name="Morel G."/>
            <person name="Richard G.F."/>
            <person name="Sarkar A."/>
            <person name="Savel G."/>
            <person name="Schacherer J."/>
            <person name="Seret M.L."/>
            <person name="Talla E."/>
            <person name="Samson G."/>
            <person name="Jubin C."/>
            <person name="Poulain J."/>
            <person name="Vacherie B."/>
            <person name="Barbe V."/>
            <person name="Pelletier E."/>
            <person name="Sherman D.J."/>
            <person name="Westhof E."/>
            <person name="Weissenbach J."/>
            <person name="Baret P.V."/>
            <person name="Wincker P."/>
            <person name="Gaillardin C."/>
            <person name="Dujon B."/>
            <person name="Souciet J.L."/>
        </authorList>
    </citation>
    <scope>NUCLEOTIDE SEQUENCE [LARGE SCALE GENOMIC DNA]</scope>
    <source>
        <strain evidence="13">CBS 270.75 / DBVPG 7215 / KCTC 17166 / NRRL Y-17582</strain>
    </source>
</reference>
<evidence type="ECO:0000256" key="1">
    <source>
        <dbReference type="ARBA" id="ARBA00002978"/>
    </source>
</evidence>